<reference evidence="13 14" key="1">
    <citation type="submission" date="2019-09" db="EMBL/GenBank/DDBJ databases">
        <title>Draft genome of the ectomycorrhizal ascomycete Sphaerosporella brunnea.</title>
        <authorList>
            <consortium name="DOE Joint Genome Institute"/>
            <person name="Benucci G.M."/>
            <person name="Marozzi G."/>
            <person name="Antonielli L."/>
            <person name="Sanchez S."/>
            <person name="Marco P."/>
            <person name="Wang X."/>
            <person name="Falini L.B."/>
            <person name="Barry K."/>
            <person name="Haridas S."/>
            <person name="Lipzen A."/>
            <person name="Labutti K."/>
            <person name="Grigoriev I.V."/>
            <person name="Murat C."/>
            <person name="Martin F."/>
            <person name="Albertini E."/>
            <person name="Donnini D."/>
            <person name="Bonito G."/>
        </authorList>
    </citation>
    <scope>NUCLEOTIDE SEQUENCE [LARGE SCALE GENOMIC DNA]</scope>
    <source>
        <strain evidence="13 14">Sb_GMNB300</strain>
    </source>
</reference>
<keyword evidence="11" id="KW-0472">Membrane</keyword>
<dbReference type="GO" id="GO:0015031">
    <property type="term" value="P:protein transport"/>
    <property type="evidence" value="ECO:0007669"/>
    <property type="project" value="UniProtKB-KW"/>
</dbReference>
<feature type="region of interest" description="Disordered" evidence="12">
    <location>
        <begin position="219"/>
        <end position="242"/>
    </location>
</feature>
<keyword evidence="7" id="KW-0653">Protein transport</keyword>
<feature type="region of interest" description="Disordered" evidence="12">
    <location>
        <begin position="1"/>
        <end position="21"/>
    </location>
</feature>
<evidence type="ECO:0000313" key="13">
    <source>
        <dbReference type="EMBL" id="KAA8909195.1"/>
    </source>
</evidence>
<comment type="similarity">
    <text evidence="2">Belongs to the TIM54 family.</text>
</comment>
<evidence type="ECO:0000256" key="5">
    <source>
        <dbReference type="ARBA" id="ARBA00022692"/>
    </source>
</evidence>
<evidence type="ECO:0000256" key="3">
    <source>
        <dbReference type="ARBA" id="ARBA00020796"/>
    </source>
</evidence>
<sequence length="396" mass="44442">MSAQPPSQPPNPTSAAAQPKQNPALKAMGLPRLRAKLPSRNWCIFLAVSAVIGGTVQYDRYHTRRVKQKWISAVSHLAEQPLAPMALPRKVTIYLAAPPGDGIQAARDHFKEYVKPVLNAAAVDFEVVEGRQMGELRFRVAEAVRNRRRGGEPNAVEEMRERLGVRSQEEGGVMVVGRHAWKEYLRGLHEGWLGPLEASAPPSSPVVSAAVETLEEAITPKEPAQAEEKAKEEKKKNAIPPPYINPEDYAYAQLPRDAPEHFEPVGIVRFPHILGFFNTPIRMYRFVTRRRMADEICREAAAVALGFNRPFITASEQAGTLPESAEVEEGLKKPQGLGEINALEEEEKDWPKKVWTDEKYKGEWTEPIVVDDRIKERLRKFYVPSDVEPKEPESLI</sequence>
<keyword evidence="14" id="KW-1185">Reference proteome</keyword>
<dbReference type="InterPro" id="IPR050187">
    <property type="entry name" value="Lipid_Phosphate_FormReg"/>
</dbReference>
<dbReference type="InterPro" id="IPR021056">
    <property type="entry name" value="Mt_import_IM_translocase_Tim54"/>
</dbReference>
<organism evidence="13 14">
    <name type="scientific">Sphaerosporella brunnea</name>
    <dbReference type="NCBI Taxonomy" id="1250544"/>
    <lineage>
        <taxon>Eukaryota</taxon>
        <taxon>Fungi</taxon>
        <taxon>Dikarya</taxon>
        <taxon>Ascomycota</taxon>
        <taxon>Pezizomycotina</taxon>
        <taxon>Pezizomycetes</taxon>
        <taxon>Pezizales</taxon>
        <taxon>Pyronemataceae</taxon>
        <taxon>Sphaerosporella</taxon>
    </lineage>
</organism>
<protein>
    <recommendedName>
        <fullName evidence="3">Mitochondrial import inner membrane translocase subunit TIM54</fullName>
    </recommendedName>
</protein>
<dbReference type="GO" id="GO:0005743">
    <property type="term" value="C:mitochondrial inner membrane"/>
    <property type="evidence" value="ECO:0007669"/>
    <property type="project" value="UniProtKB-SubCell"/>
</dbReference>
<evidence type="ECO:0000256" key="1">
    <source>
        <dbReference type="ARBA" id="ARBA00004434"/>
    </source>
</evidence>
<feature type="compositionally biased region" description="Basic and acidic residues" evidence="12">
    <location>
        <begin position="224"/>
        <end position="236"/>
    </location>
</feature>
<dbReference type="FunCoup" id="A0A5J5F071">
    <property type="interactions" value="23"/>
</dbReference>
<evidence type="ECO:0000256" key="8">
    <source>
        <dbReference type="ARBA" id="ARBA00022989"/>
    </source>
</evidence>
<evidence type="ECO:0000256" key="11">
    <source>
        <dbReference type="ARBA" id="ARBA00023136"/>
    </source>
</evidence>
<dbReference type="PANTHER" id="PTHR12358">
    <property type="entry name" value="SPHINGOSINE KINASE"/>
    <property type="match status" value="1"/>
</dbReference>
<keyword evidence="4" id="KW-0813">Transport</keyword>
<evidence type="ECO:0000256" key="4">
    <source>
        <dbReference type="ARBA" id="ARBA00022448"/>
    </source>
</evidence>
<evidence type="ECO:0000256" key="7">
    <source>
        <dbReference type="ARBA" id="ARBA00022927"/>
    </source>
</evidence>
<comment type="subcellular location">
    <subcellularLocation>
        <location evidence="1">Mitochondrion inner membrane</location>
        <topology evidence="1">Single-pass membrane protein</topology>
    </subcellularLocation>
</comment>
<evidence type="ECO:0000256" key="2">
    <source>
        <dbReference type="ARBA" id="ARBA00006355"/>
    </source>
</evidence>
<keyword evidence="6" id="KW-0999">Mitochondrion inner membrane</keyword>
<dbReference type="EMBL" id="VXIS01000060">
    <property type="protein sequence ID" value="KAA8909195.1"/>
    <property type="molecule type" value="Genomic_DNA"/>
</dbReference>
<evidence type="ECO:0000256" key="9">
    <source>
        <dbReference type="ARBA" id="ARBA00023010"/>
    </source>
</evidence>
<keyword evidence="9" id="KW-0811">Translocation</keyword>
<comment type="caution">
    <text evidence="13">The sequence shown here is derived from an EMBL/GenBank/DDBJ whole genome shotgun (WGS) entry which is preliminary data.</text>
</comment>
<name>A0A5J5F071_9PEZI</name>
<dbReference type="Proteomes" id="UP000326924">
    <property type="component" value="Unassembled WGS sequence"/>
</dbReference>
<evidence type="ECO:0000256" key="12">
    <source>
        <dbReference type="SAM" id="MobiDB-lite"/>
    </source>
</evidence>
<dbReference type="PANTHER" id="PTHR12358:SF101">
    <property type="entry name" value="MITOCHONDRIAL IMPORT INNER MEMBRANE TRANSLOCASE SUBUNIT TIM54"/>
    <property type="match status" value="1"/>
</dbReference>
<dbReference type="Pfam" id="PF11711">
    <property type="entry name" value="Tim54"/>
    <property type="match status" value="1"/>
</dbReference>
<keyword evidence="8" id="KW-1133">Transmembrane helix</keyword>
<dbReference type="AlphaFoldDB" id="A0A5J5F071"/>
<evidence type="ECO:0000256" key="6">
    <source>
        <dbReference type="ARBA" id="ARBA00022792"/>
    </source>
</evidence>
<proteinExistence type="inferred from homology"/>
<gene>
    <name evidence="13" type="ORF">FN846DRAFT_943196</name>
</gene>
<dbReference type="InParanoid" id="A0A5J5F071"/>
<accession>A0A5J5F071</accession>
<keyword evidence="10" id="KW-0496">Mitochondrion</keyword>
<dbReference type="OrthoDB" id="5598305at2759"/>
<evidence type="ECO:0000256" key="10">
    <source>
        <dbReference type="ARBA" id="ARBA00023128"/>
    </source>
</evidence>
<feature type="compositionally biased region" description="Pro residues" evidence="12">
    <location>
        <begin position="1"/>
        <end position="12"/>
    </location>
</feature>
<keyword evidence="5" id="KW-0812">Transmembrane</keyword>
<evidence type="ECO:0000313" key="14">
    <source>
        <dbReference type="Proteomes" id="UP000326924"/>
    </source>
</evidence>